<accession>A0ABV1DWA8</accession>
<keyword evidence="2" id="KW-1185">Reference proteome</keyword>
<dbReference type="EMBL" id="JBBMFP010000023">
    <property type="protein sequence ID" value="MEQ2433394.1"/>
    <property type="molecule type" value="Genomic_DNA"/>
</dbReference>
<dbReference type="RefSeq" id="WP_148393318.1">
    <property type="nucleotide sequence ID" value="NZ_JBBMFP010000023.1"/>
</dbReference>
<gene>
    <name evidence="1" type="ORF">WMO65_20585</name>
</gene>
<proteinExistence type="predicted"/>
<evidence type="ECO:0000313" key="1">
    <source>
        <dbReference type="EMBL" id="MEQ2433394.1"/>
    </source>
</evidence>
<sequence>MAELLNCPEISDGNRNFSLSGASFFPKQVYASYGTPAGKPPAGLLPLPVFPFGLRASFGRKRENVAWEEKRDRHLEGKERASFGRKRETVIREKKVEIGRGGGHRIGNKGEFWWDYAGL</sequence>
<evidence type="ECO:0000313" key="2">
    <source>
        <dbReference type="Proteomes" id="UP001457898"/>
    </source>
</evidence>
<name>A0ABV1DWA8_9FIRM</name>
<reference evidence="1 2" key="1">
    <citation type="submission" date="2024-03" db="EMBL/GenBank/DDBJ databases">
        <title>Human intestinal bacterial collection.</title>
        <authorList>
            <person name="Pauvert C."/>
            <person name="Hitch T.C.A."/>
            <person name="Clavel T."/>
        </authorList>
    </citation>
    <scope>NUCLEOTIDE SEQUENCE [LARGE SCALE GENOMIC DNA]</scope>
    <source>
        <strain evidence="1 2">CLA-SR-H028</strain>
    </source>
</reference>
<protein>
    <submittedName>
        <fullName evidence="1">Uncharacterized protein</fullName>
    </submittedName>
</protein>
<organism evidence="1 2">
    <name type="scientific">Blautia caccae</name>
    <dbReference type="NCBI Taxonomy" id="3133175"/>
    <lineage>
        <taxon>Bacteria</taxon>
        <taxon>Bacillati</taxon>
        <taxon>Bacillota</taxon>
        <taxon>Clostridia</taxon>
        <taxon>Lachnospirales</taxon>
        <taxon>Lachnospiraceae</taxon>
        <taxon>Blautia</taxon>
    </lineage>
</organism>
<comment type="caution">
    <text evidence="1">The sequence shown here is derived from an EMBL/GenBank/DDBJ whole genome shotgun (WGS) entry which is preliminary data.</text>
</comment>
<dbReference type="Proteomes" id="UP001457898">
    <property type="component" value="Unassembled WGS sequence"/>
</dbReference>